<dbReference type="GeneID" id="98175438"/>
<keyword evidence="6" id="KW-0325">Glycoprotein</keyword>
<feature type="domain" description="Copper acquisition factor BIM1-like" evidence="11">
    <location>
        <begin position="23"/>
        <end position="167"/>
    </location>
</feature>
<organism evidence="12 13">
    <name type="scientific">Madurella fahalii</name>
    <dbReference type="NCBI Taxonomy" id="1157608"/>
    <lineage>
        <taxon>Eukaryota</taxon>
        <taxon>Fungi</taxon>
        <taxon>Dikarya</taxon>
        <taxon>Ascomycota</taxon>
        <taxon>Pezizomycotina</taxon>
        <taxon>Sordariomycetes</taxon>
        <taxon>Sordariomycetidae</taxon>
        <taxon>Sordariales</taxon>
        <taxon>Sordariales incertae sedis</taxon>
        <taxon>Madurella</taxon>
    </lineage>
</organism>
<feature type="compositionally biased region" description="Gly residues" evidence="8">
    <location>
        <begin position="207"/>
        <end position="221"/>
    </location>
</feature>
<evidence type="ECO:0000256" key="1">
    <source>
        <dbReference type="ARBA" id="ARBA00004609"/>
    </source>
</evidence>
<dbReference type="EMBL" id="BAAFSV010000002">
    <property type="protein sequence ID" value="GAB1314485.1"/>
    <property type="molecule type" value="Genomic_DNA"/>
</dbReference>
<keyword evidence="2" id="KW-1003">Cell membrane</keyword>
<keyword evidence="9" id="KW-0812">Transmembrane</keyword>
<proteinExistence type="predicted"/>
<evidence type="ECO:0000256" key="8">
    <source>
        <dbReference type="SAM" id="MobiDB-lite"/>
    </source>
</evidence>
<feature type="chain" id="PRO_5047442433" description="Copper acquisition factor BIM1-like domain-containing protein" evidence="10">
    <location>
        <begin position="19"/>
        <end position="291"/>
    </location>
</feature>
<evidence type="ECO:0000256" key="7">
    <source>
        <dbReference type="ARBA" id="ARBA00023288"/>
    </source>
</evidence>
<dbReference type="InterPro" id="IPR046530">
    <property type="entry name" value="BIM1-like_dom"/>
</dbReference>
<dbReference type="Pfam" id="PF20238">
    <property type="entry name" value="BIM1-like_dom"/>
    <property type="match status" value="1"/>
</dbReference>
<feature type="compositionally biased region" description="Low complexity" evidence="8">
    <location>
        <begin position="192"/>
        <end position="206"/>
    </location>
</feature>
<dbReference type="CDD" id="cd21176">
    <property type="entry name" value="LPMO_auxiliary-like"/>
    <property type="match status" value="1"/>
</dbReference>
<evidence type="ECO:0000256" key="3">
    <source>
        <dbReference type="ARBA" id="ARBA00022622"/>
    </source>
</evidence>
<dbReference type="PANTHER" id="PTHR34992:SF5">
    <property type="entry name" value="ANCHORED PROTEIN, PUTATIVE (AFU_ORTHOLOGUE AFUA_6G02800)-RELATED"/>
    <property type="match status" value="1"/>
</dbReference>
<keyword evidence="9" id="KW-1133">Transmembrane helix</keyword>
<evidence type="ECO:0000259" key="11">
    <source>
        <dbReference type="Pfam" id="PF20238"/>
    </source>
</evidence>
<comment type="subcellular location">
    <subcellularLocation>
        <location evidence="1">Cell membrane</location>
        <topology evidence="1">Lipid-anchor</topology>
        <topology evidence="1">GPI-anchor</topology>
    </subcellularLocation>
</comment>
<keyword evidence="7" id="KW-0449">Lipoprotein</keyword>
<evidence type="ECO:0000256" key="4">
    <source>
        <dbReference type="ARBA" id="ARBA00022729"/>
    </source>
</evidence>
<keyword evidence="5 9" id="KW-0472">Membrane</keyword>
<gene>
    <name evidence="12" type="ORF">MFIFM68171_04695</name>
</gene>
<evidence type="ECO:0000313" key="12">
    <source>
        <dbReference type="EMBL" id="GAB1314485.1"/>
    </source>
</evidence>
<sequence length="291" mass="30272">MAPLQPILFLTAAAGAMAASDDMGPAAFMWPRDRLWSGQVDNNPPCGSVESVTNRTPFPLSGGKVALVAQDDSYHAQLSISFSNDPRTQADFGYILNTAPIAEIDPGHTCFDIPNPPASIMPGTNATIQIQYTADFDRPENQTFYACADITYVADFNPNDIPCFNNTLDEDVPAPTATGIPTGLPGHGDNGPPLSLPSSDPSSSEGGTAGGGSNNNSGSGGGLSSGGIAGVVVGVVAGVALIAGLGLLFYRERQKKNRLIRQRDSARGVKWVEDPAKDSASAETIRMGTMS</sequence>
<evidence type="ECO:0000256" key="9">
    <source>
        <dbReference type="SAM" id="Phobius"/>
    </source>
</evidence>
<evidence type="ECO:0000256" key="10">
    <source>
        <dbReference type="SAM" id="SignalP"/>
    </source>
</evidence>
<dbReference type="InterPro" id="IPR046936">
    <property type="entry name" value="BIM1-like"/>
</dbReference>
<name>A0ABQ0G9V5_9PEZI</name>
<feature type="region of interest" description="Disordered" evidence="8">
    <location>
        <begin position="174"/>
        <end position="221"/>
    </location>
</feature>
<protein>
    <recommendedName>
        <fullName evidence="11">Copper acquisition factor BIM1-like domain-containing protein</fullName>
    </recommendedName>
</protein>
<keyword evidence="4 10" id="KW-0732">Signal</keyword>
<reference evidence="12 13" key="1">
    <citation type="submission" date="2024-09" db="EMBL/GenBank/DDBJ databases">
        <title>Itraconazole resistance in Madurella fahalii resulting from another homologue of gene encoding cytochrome P450 14-alpha sterol demethylase (CYP51).</title>
        <authorList>
            <person name="Yoshioka I."/>
            <person name="Fahal A.H."/>
            <person name="Kaneko S."/>
            <person name="Yaguchi T."/>
        </authorList>
    </citation>
    <scope>NUCLEOTIDE SEQUENCE [LARGE SCALE GENOMIC DNA]</scope>
    <source>
        <strain evidence="12 13">IFM 68171</strain>
    </source>
</reference>
<evidence type="ECO:0000313" key="13">
    <source>
        <dbReference type="Proteomes" id="UP001628179"/>
    </source>
</evidence>
<keyword evidence="13" id="KW-1185">Reference proteome</keyword>
<feature type="signal peptide" evidence="10">
    <location>
        <begin position="1"/>
        <end position="18"/>
    </location>
</feature>
<evidence type="ECO:0000256" key="5">
    <source>
        <dbReference type="ARBA" id="ARBA00023136"/>
    </source>
</evidence>
<dbReference type="Proteomes" id="UP001628179">
    <property type="component" value="Unassembled WGS sequence"/>
</dbReference>
<dbReference type="RefSeq" id="XP_070916216.1">
    <property type="nucleotide sequence ID" value="XM_071060115.1"/>
</dbReference>
<dbReference type="PANTHER" id="PTHR34992">
    <property type="entry name" value="HYPHAL ANASTAMOSIS-7 PROTEIN"/>
    <property type="match status" value="1"/>
</dbReference>
<keyword evidence="3" id="KW-0336">GPI-anchor</keyword>
<feature type="transmembrane region" description="Helical" evidence="9">
    <location>
        <begin position="227"/>
        <end position="250"/>
    </location>
</feature>
<evidence type="ECO:0000256" key="2">
    <source>
        <dbReference type="ARBA" id="ARBA00022475"/>
    </source>
</evidence>
<evidence type="ECO:0000256" key="6">
    <source>
        <dbReference type="ARBA" id="ARBA00023180"/>
    </source>
</evidence>
<comment type="caution">
    <text evidence="12">The sequence shown here is derived from an EMBL/GenBank/DDBJ whole genome shotgun (WGS) entry which is preliminary data.</text>
</comment>
<accession>A0ABQ0G9V5</accession>